<accession>A0AAU9UZ39</accession>
<evidence type="ECO:0000313" key="2">
    <source>
        <dbReference type="EMBL" id="CAH2104761.1"/>
    </source>
</evidence>
<dbReference type="Gene3D" id="2.60.120.970">
    <property type="match status" value="1"/>
</dbReference>
<dbReference type="EMBL" id="CAKOGL010000027">
    <property type="protein sequence ID" value="CAH2104761.1"/>
    <property type="molecule type" value="Genomic_DNA"/>
</dbReference>
<dbReference type="Proteomes" id="UP001153954">
    <property type="component" value="Unassembled WGS sequence"/>
</dbReference>
<name>A0AAU9UZ39_EUPED</name>
<feature type="domain" description="TGF-beta propeptide" evidence="1">
    <location>
        <begin position="4"/>
        <end position="51"/>
    </location>
</feature>
<evidence type="ECO:0000313" key="3">
    <source>
        <dbReference type="Proteomes" id="UP001153954"/>
    </source>
</evidence>
<reference evidence="2" key="1">
    <citation type="submission" date="2022-03" db="EMBL/GenBank/DDBJ databases">
        <authorList>
            <person name="Tunstrom K."/>
        </authorList>
    </citation>
    <scope>NUCLEOTIDE SEQUENCE</scope>
</reference>
<keyword evidence="3" id="KW-1185">Reference proteome</keyword>
<gene>
    <name evidence="2" type="ORF">EEDITHA_LOCUS19098</name>
</gene>
<sequence length="86" mass="9649">MERVAAVNTSVGAEGWLELNVTAALAKWLGAPADNLGFFITLHPHSQPDTSHWTTRSCEIQTLYVSFKDLEWQTQNALKHTLTLLR</sequence>
<proteinExistence type="predicted"/>
<dbReference type="AlphaFoldDB" id="A0AAU9UZ39"/>
<organism evidence="2 3">
    <name type="scientific">Euphydryas editha</name>
    <name type="common">Edith's checkerspot</name>
    <dbReference type="NCBI Taxonomy" id="104508"/>
    <lineage>
        <taxon>Eukaryota</taxon>
        <taxon>Metazoa</taxon>
        <taxon>Ecdysozoa</taxon>
        <taxon>Arthropoda</taxon>
        <taxon>Hexapoda</taxon>
        <taxon>Insecta</taxon>
        <taxon>Pterygota</taxon>
        <taxon>Neoptera</taxon>
        <taxon>Endopterygota</taxon>
        <taxon>Lepidoptera</taxon>
        <taxon>Glossata</taxon>
        <taxon>Ditrysia</taxon>
        <taxon>Papilionoidea</taxon>
        <taxon>Nymphalidae</taxon>
        <taxon>Nymphalinae</taxon>
        <taxon>Euphydryas</taxon>
    </lineage>
</organism>
<comment type="caution">
    <text evidence="2">The sequence shown here is derived from an EMBL/GenBank/DDBJ whole genome shotgun (WGS) entry which is preliminary data.</text>
</comment>
<evidence type="ECO:0000259" key="1">
    <source>
        <dbReference type="Pfam" id="PF00688"/>
    </source>
</evidence>
<protein>
    <recommendedName>
        <fullName evidence="1">TGF-beta propeptide domain-containing protein</fullName>
    </recommendedName>
</protein>
<dbReference type="InterPro" id="IPR001111">
    <property type="entry name" value="TGF-b_propeptide"/>
</dbReference>
<dbReference type="Pfam" id="PF00688">
    <property type="entry name" value="TGFb_propeptide"/>
    <property type="match status" value="1"/>
</dbReference>